<evidence type="ECO:0000313" key="4">
    <source>
        <dbReference type="EMBL" id="MBO1307398.1"/>
    </source>
</evidence>
<evidence type="ECO:0000259" key="3">
    <source>
        <dbReference type="PROSITE" id="PS50977"/>
    </source>
</evidence>
<evidence type="ECO:0000313" key="5">
    <source>
        <dbReference type="Proteomes" id="UP000664601"/>
    </source>
</evidence>
<reference evidence="4 5" key="1">
    <citation type="submission" date="2021-03" db="EMBL/GenBank/DDBJ databases">
        <title>Enterococcal diversity collection.</title>
        <authorList>
            <person name="Gilmore M.S."/>
            <person name="Schwartzman J."/>
            <person name="Van Tyne D."/>
            <person name="Martin M."/>
            <person name="Earl A.M."/>
            <person name="Manson A.L."/>
            <person name="Straub T."/>
            <person name="Salamzade R."/>
            <person name="Saavedra J."/>
            <person name="Lebreton F."/>
            <person name="Prichula J."/>
            <person name="Schaufler K."/>
            <person name="Gaca A."/>
            <person name="Sgardioli B."/>
            <person name="Wagenaar J."/>
            <person name="Strong T."/>
        </authorList>
    </citation>
    <scope>NUCLEOTIDE SEQUENCE [LARGE SCALE GENOMIC DNA]</scope>
    <source>
        <strain evidence="4 5">669A</strain>
    </source>
</reference>
<evidence type="ECO:0000256" key="1">
    <source>
        <dbReference type="ARBA" id="ARBA00023125"/>
    </source>
</evidence>
<gene>
    <name evidence="4" type="ORF">JZO70_14570</name>
</gene>
<keyword evidence="1 2" id="KW-0238">DNA-binding</keyword>
<evidence type="ECO:0000256" key="2">
    <source>
        <dbReference type="PROSITE-ProRule" id="PRU00335"/>
    </source>
</evidence>
<feature type="DNA-binding region" description="H-T-H motif" evidence="2">
    <location>
        <begin position="32"/>
        <end position="51"/>
    </location>
</feature>
<dbReference type="InterPro" id="IPR050624">
    <property type="entry name" value="HTH-type_Tx_Regulator"/>
</dbReference>
<dbReference type="RefSeq" id="WP_207674373.1">
    <property type="nucleotide sequence ID" value="NZ_JAFREM010000023.1"/>
</dbReference>
<organism evidence="4 5">
    <name type="scientific">Candidatus Enterococcus moelleringii</name>
    <dbReference type="NCBI Taxonomy" id="2815325"/>
    <lineage>
        <taxon>Bacteria</taxon>
        <taxon>Bacillati</taxon>
        <taxon>Bacillota</taxon>
        <taxon>Bacilli</taxon>
        <taxon>Lactobacillales</taxon>
        <taxon>Enterococcaceae</taxon>
        <taxon>Enterococcus</taxon>
    </lineage>
</organism>
<dbReference type="EMBL" id="JAFREM010000023">
    <property type="protein sequence ID" value="MBO1307398.1"/>
    <property type="molecule type" value="Genomic_DNA"/>
</dbReference>
<dbReference type="InterPro" id="IPR001647">
    <property type="entry name" value="HTH_TetR"/>
</dbReference>
<dbReference type="Proteomes" id="UP000664601">
    <property type="component" value="Unassembled WGS sequence"/>
</dbReference>
<feature type="domain" description="HTH tetR-type" evidence="3">
    <location>
        <begin position="8"/>
        <end position="69"/>
    </location>
</feature>
<sequence>MARNKYPEITVDKILKAAEHLFIEKGYDDTTIQDIVNELNGLTKGAIYHHFKSKEDIMDALGDKMFFANNPFEIVKKRTDLNGLQKMRLAIMLNKADENQLELSKQSLPLLNNPQVLVRMIDSNRRILCPYWLELIEEGQKDGSIHTKYAEELAEFLSFIDVWFMLSVTGDSVEKMQSKYLFIFEILDKMGLPIYDQDLETSIKSLPFFAEAD</sequence>
<accession>A0ABS3LEE5</accession>
<dbReference type="PROSITE" id="PS50977">
    <property type="entry name" value="HTH_TETR_2"/>
    <property type="match status" value="1"/>
</dbReference>
<keyword evidence="5" id="KW-1185">Reference proteome</keyword>
<dbReference type="PANTHER" id="PTHR43479:SF11">
    <property type="entry name" value="ACREF_ENVCD OPERON REPRESSOR-RELATED"/>
    <property type="match status" value="1"/>
</dbReference>
<dbReference type="SUPFAM" id="SSF46689">
    <property type="entry name" value="Homeodomain-like"/>
    <property type="match status" value="1"/>
</dbReference>
<name>A0ABS3LEE5_9ENTE</name>
<protein>
    <submittedName>
        <fullName evidence="4">TetR/AcrR family transcriptional regulator</fullName>
    </submittedName>
</protein>
<dbReference type="InterPro" id="IPR009057">
    <property type="entry name" value="Homeodomain-like_sf"/>
</dbReference>
<dbReference type="Gene3D" id="1.10.357.10">
    <property type="entry name" value="Tetracycline Repressor, domain 2"/>
    <property type="match status" value="1"/>
</dbReference>
<dbReference type="Pfam" id="PF00440">
    <property type="entry name" value="TetR_N"/>
    <property type="match status" value="1"/>
</dbReference>
<proteinExistence type="predicted"/>
<comment type="caution">
    <text evidence="4">The sequence shown here is derived from an EMBL/GenBank/DDBJ whole genome shotgun (WGS) entry which is preliminary data.</text>
</comment>
<dbReference type="PANTHER" id="PTHR43479">
    <property type="entry name" value="ACREF/ENVCD OPERON REPRESSOR-RELATED"/>
    <property type="match status" value="1"/>
</dbReference>